<dbReference type="PANTHER" id="PTHR45641">
    <property type="entry name" value="TETRATRICOPEPTIDE REPEAT PROTEIN (AFU_ORTHOLOGUE AFUA_6G03870)"/>
    <property type="match status" value="1"/>
</dbReference>
<evidence type="ECO:0000256" key="2">
    <source>
        <dbReference type="ARBA" id="ARBA00022803"/>
    </source>
</evidence>
<dbReference type="EMBL" id="CAJOBR010001913">
    <property type="protein sequence ID" value="CAF4644560.1"/>
    <property type="molecule type" value="Genomic_DNA"/>
</dbReference>
<organism evidence="6 8">
    <name type="scientific">Rotaria socialis</name>
    <dbReference type="NCBI Taxonomy" id="392032"/>
    <lineage>
        <taxon>Eukaryota</taxon>
        <taxon>Metazoa</taxon>
        <taxon>Spiralia</taxon>
        <taxon>Gnathifera</taxon>
        <taxon>Rotifera</taxon>
        <taxon>Eurotatoria</taxon>
        <taxon>Bdelloidea</taxon>
        <taxon>Philodinida</taxon>
        <taxon>Philodinidae</taxon>
        <taxon>Rotaria</taxon>
    </lineage>
</organism>
<dbReference type="AlphaFoldDB" id="A0A819ATD1"/>
<keyword evidence="1" id="KW-0677">Repeat</keyword>
<evidence type="ECO:0000259" key="5">
    <source>
        <dbReference type="Pfam" id="PF03496"/>
    </source>
</evidence>
<dbReference type="SMART" id="SM00028">
    <property type="entry name" value="TPR"/>
    <property type="match status" value="3"/>
</dbReference>
<dbReference type="Proteomes" id="UP000663872">
    <property type="component" value="Unassembled WGS sequence"/>
</dbReference>
<dbReference type="Pfam" id="PF13424">
    <property type="entry name" value="TPR_12"/>
    <property type="match status" value="2"/>
</dbReference>
<reference evidence="6" key="1">
    <citation type="submission" date="2021-02" db="EMBL/GenBank/DDBJ databases">
        <authorList>
            <person name="Nowell W R."/>
        </authorList>
    </citation>
    <scope>NUCLEOTIDE SEQUENCE</scope>
</reference>
<proteinExistence type="predicted"/>
<evidence type="ECO:0000313" key="7">
    <source>
        <dbReference type="EMBL" id="CAF4644560.1"/>
    </source>
</evidence>
<evidence type="ECO:0000256" key="4">
    <source>
        <dbReference type="SAM" id="MobiDB-lite"/>
    </source>
</evidence>
<dbReference type="EMBL" id="CAJNYT010005880">
    <property type="protein sequence ID" value="CAF3782151.1"/>
    <property type="molecule type" value="Genomic_DNA"/>
</dbReference>
<dbReference type="GO" id="GO:0005576">
    <property type="term" value="C:extracellular region"/>
    <property type="evidence" value="ECO:0007669"/>
    <property type="project" value="InterPro"/>
</dbReference>
<evidence type="ECO:0000313" key="6">
    <source>
        <dbReference type="EMBL" id="CAF3782151.1"/>
    </source>
</evidence>
<name>A0A819ATD1_9BILA</name>
<feature type="repeat" description="TPR" evidence="3">
    <location>
        <begin position="578"/>
        <end position="611"/>
    </location>
</feature>
<dbReference type="PANTHER" id="PTHR45641:SF19">
    <property type="entry name" value="NEPHROCYSTIN-3"/>
    <property type="match status" value="1"/>
</dbReference>
<dbReference type="InterPro" id="IPR003540">
    <property type="entry name" value="ADP-ribosyltransferase"/>
</dbReference>
<sequence>MATSKTKPAKELTSSNSIDQSTSSNFESFTCLWLDQSVNTTQDNLETQKELRQVINHLRTFDDMDKCEQYIRQITTEKVVLIVSGALGRDLVPRLHELPQFSACYVFCQDQKRNEEWANKYHKVNGVFVSRSKLVSQISKDQQSRAKLEEGASISIITAGSQSLEARNAIFMWFQLFIEVLLRMHHKSNDRKELLDICKKSYKGNQQEMEIIDEFEKSYKAENAVWWYTRESCFYRMMNKALRVQDFDMLFSFRFFITDIAKRIRSEHEKFIRTSDTRNIIRVYRGQMIGCDELELMKKSIGEFLSMNSFLSTSRNQSTALKFIQCTPKTDGFPRILFEISIDPRLQTKAFADVNEISYFQYEDEVLIMLGALFRIEKVEEAKKEGIWIARVTLASEDDFHLKETFSYMKSTIGDDTDLDSLGKILFEMGEYKQAGKCYKRMRDEAQLANGNAAFGLGKVYNLRMDADGGLKYLEEALCTRQQLLGQDHADVGECYTWIGRLHWSVREDYDEALINLKKAVKIQEAVLPPDSLALANTYHNLGTTYDLLEEYDLGVAYYTKALKIREKLLPNDHPSIAMSYNNLGKMYQDKGNYTRALQYLEKSIEISRKILPPTHAELKRTENNIRRLKDKMKH</sequence>
<gene>
    <name evidence="6" type="ORF">GRG538_LOCUS33096</name>
    <name evidence="7" type="ORF">QYT958_LOCUS14376</name>
</gene>
<dbReference type="Gene3D" id="3.90.176.10">
    <property type="entry name" value="Toxin ADP-ribosyltransferase, Chain A, domain 1"/>
    <property type="match status" value="1"/>
</dbReference>
<dbReference type="PROSITE" id="PS50293">
    <property type="entry name" value="TPR_REGION"/>
    <property type="match status" value="1"/>
</dbReference>
<protein>
    <recommendedName>
        <fullName evidence="5">ADP ribosyltransferase domain-containing protein</fullName>
    </recommendedName>
</protein>
<feature type="region of interest" description="Disordered" evidence="4">
    <location>
        <begin position="1"/>
        <end position="23"/>
    </location>
</feature>
<dbReference type="Pfam" id="PF03496">
    <property type="entry name" value="ADPrib_exo_Tox"/>
    <property type="match status" value="1"/>
</dbReference>
<feature type="repeat" description="TPR" evidence="3">
    <location>
        <begin position="536"/>
        <end position="569"/>
    </location>
</feature>
<dbReference type="Gene3D" id="1.25.40.10">
    <property type="entry name" value="Tetratricopeptide repeat domain"/>
    <property type="match status" value="2"/>
</dbReference>
<keyword evidence="2 3" id="KW-0802">TPR repeat</keyword>
<evidence type="ECO:0000313" key="8">
    <source>
        <dbReference type="Proteomes" id="UP000663872"/>
    </source>
</evidence>
<feature type="domain" description="ADP ribosyltransferase" evidence="5">
    <location>
        <begin position="218"/>
        <end position="386"/>
    </location>
</feature>
<dbReference type="SUPFAM" id="SSF56399">
    <property type="entry name" value="ADP-ribosylation"/>
    <property type="match status" value="1"/>
</dbReference>
<dbReference type="InterPro" id="IPR019734">
    <property type="entry name" value="TPR_rpt"/>
</dbReference>
<dbReference type="SUPFAM" id="SSF81901">
    <property type="entry name" value="HCP-like"/>
    <property type="match status" value="1"/>
</dbReference>
<dbReference type="PROSITE" id="PS51996">
    <property type="entry name" value="TR_MART"/>
    <property type="match status" value="1"/>
</dbReference>
<dbReference type="PROSITE" id="PS50005">
    <property type="entry name" value="TPR"/>
    <property type="match status" value="2"/>
</dbReference>
<evidence type="ECO:0000256" key="1">
    <source>
        <dbReference type="ARBA" id="ARBA00022737"/>
    </source>
</evidence>
<accession>A0A819ATD1</accession>
<comment type="caution">
    <text evidence="6">The sequence shown here is derived from an EMBL/GenBank/DDBJ whole genome shotgun (WGS) entry which is preliminary data.</text>
</comment>
<feature type="compositionally biased region" description="Low complexity" evidence="4">
    <location>
        <begin position="13"/>
        <end position="23"/>
    </location>
</feature>
<dbReference type="InterPro" id="IPR011990">
    <property type="entry name" value="TPR-like_helical_dom_sf"/>
</dbReference>
<evidence type="ECO:0000256" key="3">
    <source>
        <dbReference type="PROSITE-ProRule" id="PRU00339"/>
    </source>
</evidence>
<dbReference type="Proteomes" id="UP000663848">
    <property type="component" value="Unassembled WGS sequence"/>
</dbReference>